<evidence type="ECO:0000313" key="2">
    <source>
        <dbReference type="EMBL" id="MEE4590782.1"/>
    </source>
</evidence>
<accession>A0ABU7PNY5</accession>
<keyword evidence="3" id="KW-1185">Reference proteome</keyword>
<dbReference type="EMBL" id="JAZBJO010000001">
    <property type="protein sequence ID" value="MEE4590782.1"/>
    <property type="molecule type" value="Genomic_DNA"/>
</dbReference>
<dbReference type="RefSeq" id="WP_330806080.1">
    <property type="nucleotide sequence ID" value="NZ_JAZBJO010000001.1"/>
</dbReference>
<dbReference type="Proteomes" id="UP001354709">
    <property type="component" value="Unassembled WGS sequence"/>
</dbReference>
<protein>
    <recommendedName>
        <fullName evidence="4">AMP-binding enzyme C-terminal domain-containing protein</fullName>
    </recommendedName>
</protein>
<sequence length="65" mass="7435">MAVRGLVRRPASCQRDALPGPKVPKFVRLTEALPKNPSGKILKRELREIYRDMAEERPDDRGVHI</sequence>
<dbReference type="SUPFAM" id="SSF56801">
    <property type="entry name" value="Acetyl-CoA synthetase-like"/>
    <property type="match status" value="1"/>
</dbReference>
<reference evidence="2 3" key="1">
    <citation type="submission" date="2023-11" db="EMBL/GenBank/DDBJ databases">
        <title>30 novel species of actinomycetes from the DSMZ collection.</title>
        <authorList>
            <person name="Nouioui I."/>
        </authorList>
    </citation>
    <scope>NUCLEOTIDE SEQUENCE [LARGE SCALE GENOMIC DNA]</scope>
    <source>
        <strain evidence="2 3">DSM 41524</strain>
    </source>
</reference>
<proteinExistence type="predicted"/>
<organism evidence="2 3">
    <name type="scientific">Streptomyces asiaticus subsp. ignotus</name>
    <dbReference type="NCBI Taxonomy" id="3098222"/>
    <lineage>
        <taxon>Bacteria</taxon>
        <taxon>Bacillati</taxon>
        <taxon>Actinomycetota</taxon>
        <taxon>Actinomycetes</taxon>
        <taxon>Kitasatosporales</taxon>
        <taxon>Streptomycetaceae</taxon>
        <taxon>Streptomyces</taxon>
        <taxon>Streptomyces violaceusniger group</taxon>
    </lineage>
</organism>
<gene>
    <name evidence="2" type="ORF">V2J94_02530</name>
</gene>
<evidence type="ECO:0000313" key="3">
    <source>
        <dbReference type="Proteomes" id="UP001354709"/>
    </source>
</evidence>
<dbReference type="InterPro" id="IPR045851">
    <property type="entry name" value="AMP-bd_C_sf"/>
</dbReference>
<evidence type="ECO:0008006" key="4">
    <source>
        <dbReference type="Google" id="ProtNLM"/>
    </source>
</evidence>
<comment type="caution">
    <text evidence="2">The sequence shown here is derived from an EMBL/GenBank/DDBJ whole genome shotgun (WGS) entry which is preliminary data.</text>
</comment>
<evidence type="ECO:0000256" key="1">
    <source>
        <dbReference type="SAM" id="MobiDB-lite"/>
    </source>
</evidence>
<name>A0ABU7PNY5_9ACTN</name>
<feature type="region of interest" description="Disordered" evidence="1">
    <location>
        <begin position="1"/>
        <end position="21"/>
    </location>
</feature>
<dbReference type="Gene3D" id="3.30.300.30">
    <property type="match status" value="1"/>
</dbReference>